<dbReference type="RefSeq" id="WP_345937787.1">
    <property type="nucleotide sequence ID" value="NZ_JBBKTW010000005.1"/>
</dbReference>
<evidence type="ECO:0000313" key="2">
    <source>
        <dbReference type="Proteomes" id="UP001413721"/>
    </source>
</evidence>
<organism evidence="1 2">
    <name type="scientific">Tistrella arctica</name>
    <dbReference type="NCBI Taxonomy" id="3133430"/>
    <lineage>
        <taxon>Bacteria</taxon>
        <taxon>Pseudomonadati</taxon>
        <taxon>Pseudomonadota</taxon>
        <taxon>Alphaproteobacteria</taxon>
        <taxon>Geminicoccales</taxon>
        <taxon>Geminicoccaceae</taxon>
        <taxon>Tistrella</taxon>
    </lineage>
</organism>
<sequence>MGSMRNAVSNAAAALAKSSRSSQILPILAWIHAVSGVNTAARSSIECAVSGSATPTDIGSCQAIVTPDAAATASLGKRAGIADHISHQEEVSPSGTAFKTVSVMATSMRTIFGSCH</sequence>
<reference evidence="1 2" key="1">
    <citation type="submission" date="2024-03" db="EMBL/GenBank/DDBJ databases">
        <title>High-quality draft genome sequencing of Tistrella sp. BH-R2-4.</title>
        <authorList>
            <person name="Dong C."/>
        </authorList>
    </citation>
    <scope>NUCLEOTIDE SEQUENCE [LARGE SCALE GENOMIC DNA]</scope>
    <source>
        <strain evidence="1 2">BH-R2-4</strain>
    </source>
</reference>
<accession>A0ABU9YKZ3</accession>
<keyword evidence="2" id="KW-1185">Reference proteome</keyword>
<dbReference type="EMBL" id="JBBKTW010000005">
    <property type="protein sequence ID" value="MEN2989453.1"/>
    <property type="molecule type" value="Genomic_DNA"/>
</dbReference>
<dbReference type="Proteomes" id="UP001413721">
    <property type="component" value="Unassembled WGS sequence"/>
</dbReference>
<gene>
    <name evidence="1" type="ORF">WG926_14150</name>
</gene>
<proteinExistence type="predicted"/>
<name>A0ABU9YKZ3_9PROT</name>
<comment type="caution">
    <text evidence="1">The sequence shown here is derived from an EMBL/GenBank/DDBJ whole genome shotgun (WGS) entry which is preliminary data.</text>
</comment>
<protein>
    <submittedName>
        <fullName evidence="1">Uncharacterized protein</fullName>
    </submittedName>
</protein>
<evidence type="ECO:0000313" key="1">
    <source>
        <dbReference type="EMBL" id="MEN2989453.1"/>
    </source>
</evidence>